<dbReference type="Pfam" id="PF01575">
    <property type="entry name" value="MaoC_dehydratas"/>
    <property type="match status" value="1"/>
</dbReference>
<keyword evidence="3" id="KW-1185">Reference proteome</keyword>
<organism evidence="2 3">
    <name type="scientific">Roseiarcus fermentans</name>
    <dbReference type="NCBI Taxonomy" id="1473586"/>
    <lineage>
        <taxon>Bacteria</taxon>
        <taxon>Pseudomonadati</taxon>
        <taxon>Pseudomonadota</taxon>
        <taxon>Alphaproteobacteria</taxon>
        <taxon>Hyphomicrobiales</taxon>
        <taxon>Roseiarcaceae</taxon>
        <taxon>Roseiarcus</taxon>
    </lineage>
</organism>
<dbReference type="Proteomes" id="UP000253529">
    <property type="component" value="Unassembled WGS sequence"/>
</dbReference>
<name>A0A366EQ18_9HYPH</name>
<dbReference type="InterPro" id="IPR029069">
    <property type="entry name" value="HotDog_dom_sf"/>
</dbReference>
<dbReference type="Gene3D" id="3.10.129.10">
    <property type="entry name" value="Hotdog Thioesterase"/>
    <property type="match status" value="1"/>
</dbReference>
<gene>
    <name evidence="2" type="ORF">DFR50_14128</name>
</gene>
<evidence type="ECO:0000259" key="1">
    <source>
        <dbReference type="Pfam" id="PF01575"/>
    </source>
</evidence>
<protein>
    <submittedName>
        <fullName evidence="2">Acyl dehydratase</fullName>
    </submittedName>
</protein>
<sequence>MTTWGQARTLTPSELHQNVGETFVSHWFVVDQDRIDAFARVTEDEQFIHVDPERAADSHFGGTVAHGFLTLSLLSPMAYSALPRVEGSAMGINYGFDKVRFLHPVRSGSRVRAHFLLTAVLRRSEREWQLVYDLTIEIEGAHKPALAATWLTMQVVG</sequence>
<dbReference type="RefSeq" id="WP_113892350.1">
    <property type="nucleotide sequence ID" value="NZ_QNRK01000041.1"/>
</dbReference>
<dbReference type="EMBL" id="QNRK01000041">
    <property type="protein sequence ID" value="RBP04056.1"/>
    <property type="molecule type" value="Genomic_DNA"/>
</dbReference>
<evidence type="ECO:0000313" key="3">
    <source>
        <dbReference type="Proteomes" id="UP000253529"/>
    </source>
</evidence>
<proteinExistence type="predicted"/>
<feature type="domain" description="MaoC-like" evidence="1">
    <location>
        <begin position="18"/>
        <end position="119"/>
    </location>
</feature>
<dbReference type="SUPFAM" id="SSF54637">
    <property type="entry name" value="Thioesterase/thiol ester dehydrase-isomerase"/>
    <property type="match status" value="1"/>
</dbReference>
<comment type="caution">
    <text evidence="2">The sequence shown here is derived from an EMBL/GenBank/DDBJ whole genome shotgun (WGS) entry which is preliminary data.</text>
</comment>
<accession>A0A366EQ18</accession>
<dbReference type="InterPro" id="IPR002539">
    <property type="entry name" value="MaoC-like_dom"/>
</dbReference>
<dbReference type="CDD" id="cd03450">
    <property type="entry name" value="NodN"/>
    <property type="match status" value="1"/>
</dbReference>
<dbReference type="PANTHER" id="PTHR42993">
    <property type="entry name" value="MAOC-LIKE DEHYDRATASE DOMAIN-CONTAINING PROTEIN"/>
    <property type="match status" value="1"/>
</dbReference>
<reference evidence="2 3" key="1">
    <citation type="submission" date="2018-06" db="EMBL/GenBank/DDBJ databases">
        <title>Genomic Encyclopedia of Type Strains, Phase IV (KMG-IV): sequencing the most valuable type-strain genomes for metagenomic binning, comparative biology and taxonomic classification.</title>
        <authorList>
            <person name="Goeker M."/>
        </authorList>
    </citation>
    <scope>NUCLEOTIDE SEQUENCE [LARGE SCALE GENOMIC DNA]</scope>
    <source>
        <strain evidence="2 3">DSM 24875</strain>
    </source>
</reference>
<dbReference type="InterPro" id="IPR039375">
    <property type="entry name" value="NodN-like"/>
</dbReference>
<dbReference type="OrthoDB" id="9801735at2"/>
<dbReference type="AlphaFoldDB" id="A0A366EQ18"/>
<evidence type="ECO:0000313" key="2">
    <source>
        <dbReference type="EMBL" id="RBP04056.1"/>
    </source>
</evidence>
<dbReference type="PANTHER" id="PTHR42993:SF1">
    <property type="entry name" value="MAOC-LIKE DEHYDRATASE DOMAIN-CONTAINING PROTEIN"/>
    <property type="match status" value="1"/>
</dbReference>